<organism evidence="1 2">
    <name type="scientific">Rangifer tarandus platyrhynchus</name>
    <name type="common">Svalbard reindeer</name>
    <dbReference type="NCBI Taxonomy" id="3082113"/>
    <lineage>
        <taxon>Eukaryota</taxon>
        <taxon>Metazoa</taxon>
        <taxon>Chordata</taxon>
        <taxon>Craniata</taxon>
        <taxon>Vertebrata</taxon>
        <taxon>Euteleostomi</taxon>
        <taxon>Mammalia</taxon>
        <taxon>Eutheria</taxon>
        <taxon>Laurasiatheria</taxon>
        <taxon>Artiodactyla</taxon>
        <taxon>Ruminantia</taxon>
        <taxon>Pecora</taxon>
        <taxon>Cervidae</taxon>
        <taxon>Odocoileinae</taxon>
        <taxon>Rangifer</taxon>
    </lineage>
</organism>
<dbReference type="Proteomes" id="UP001162501">
    <property type="component" value="Chromosome 30"/>
</dbReference>
<feature type="non-terminal residue" evidence="1">
    <location>
        <position position="1"/>
    </location>
</feature>
<evidence type="ECO:0000313" key="1">
    <source>
        <dbReference type="EMBL" id="CAN0464883.1"/>
    </source>
</evidence>
<evidence type="ECO:0000313" key="2">
    <source>
        <dbReference type="Proteomes" id="UP001162501"/>
    </source>
</evidence>
<proteinExistence type="predicted"/>
<reference evidence="1" key="2">
    <citation type="submission" date="2025-03" db="EMBL/GenBank/DDBJ databases">
        <authorList>
            <consortium name="ELIXIR-Norway"/>
            <consortium name="Elixir Norway"/>
        </authorList>
    </citation>
    <scope>NUCLEOTIDE SEQUENCE</scope>
</reference>
<dbReference type="EMBL" id="OX596114">
    <property type="protein sequence ID" value="CAN0464883.1"/>
    <property type="molecule type" value="Genomic_DNA"/>
</dbReference>
<accession>A0AC59ZML0</accession>
<name>A0AC59ZML0_RANTA</name>
<reference evidence="1" key="1">
    <citation type="submission" date="2023-05" db="EMBL/GenBank/DDBJ databases">
        <authorList>
            <consortium name="ELIXIR-Norway"/>
        </authorList>
    </citation>
    <scope>NUCLEOTIDE SEQUENCE</scope>
</reference>
<sequence>MSRSALQDRAQDSYQKDPGFEAPMVVLSESEKGSPFRRMPPYRPIARLAAV</sequence>
<protein>
    <submittedName>
        <fullName evidence="1">Uncharacterized protein</fullName>
    </submittedName>
</protein>
<feature type="non-terminal residue" evidence="1">
    <location>
        <position position="51"/>
    </location>
</feature>
<gene>
    <name evidence="1" type="ORF">MRATA1EN22A_LOCUS20221</name>
</gene>